<name>A0A4Y2WFL3_ARAVE</name>
<sequence length="93" mass="10436">MQSDGYTSITDQHRSSIRQFLYVYSTSTPITIECDSAVRSDGNLLITINSWSNYTVIPFTATENLVLLGLIEPYLTLVISQHQKISDKMSFVG</sequence>
<reference evidence="1 3" key="1">
    <citation type="journal article" date="2019" name="Sci. Rep.">
        <title>Orb-weaving spider Araneus ventricosus genome elucidates the spidroin gene catalogue.</title>
        <authorList>
            <person name="Kono N."/>
            <person name="Nakamura H."/>
            <person name="Ohtoshi R."/>
            <person name="Moran D.A.P."/>
            <person name="Shinohara A."/>
            <person name="Yoshida Y."/>
            <person name="Fujiwara M."/>
            <person name="Mori M."/>
            <person name="Tomita M."/>
            <person name="Arakawa K."/>
        </authorList>
    </citation>
    <scope>NUCLEOTIDE SEQUENCE [LARGE SCALE GENOMIC DNA]</scope>
</reference>
<proteinExistence type="predicted"/>
<dbReference type="EMBL" id="BGPR01060386">
    <property type="protein sequence ID" value="GBO36257.1"/>
    <property type="molecule type" value="Genomic_DNA"/>
</dbReference>
<keyword evidence="3" id="KW-1185">Reference proteome</keyword>
<dbReference type="AlphaFoldDB" id="A0A4Y2WFL3"/>
<comment type="caution">
    <text evidence="1">The sequence shown here is derived from an EMBL/GenBank/DDBJ whole genome shotgun (WGS) entry which is preliminary data.</text>
</comment>
<gene>
    <name evidence="1" type="ORF">AVEN_14457_1</name>
    <name evidence="2" type="ORF">AVEN_60883_1</name>
</gene>
<evidence type="ECO:0000313" key="3">
    <source>
        <dbReference type="Proteomes" id="UP000499080"/>
    </source>
</evidence>
<dbReference type="EMBL" id="BGPR01060385">
    <property type="protein sequence ID" value="GBO36255.1"/>
    <property type="molecule type" value="Genomic_DNA"/>
</dbReference>
<evidence type="ECO:0000313" key="2">
    <source>
        <dbReference type="EMBL" id="GBO36257.1"/>
    </source>
</evidence>
<organism evidence="1 3">
    <name type="scientific">Araneus ventricosus</name>
    <name type="common">Orbweaver spider</name>
    <name type="synonym">Epeira ventricosa</name>
    <dbReference type="NCBI Taxonomy" id="182803"/>
    <lineage>
        <taxon>Eukaryota</taxon>
        <taxon>Metazoa</taxon>
        <taxon>Ecdysozoa</taxon>
        <taxon>Arthropoda</taxon>
        <taxon>Chelicerata</taxon>
        <taxon>Arachnida</taxon>
        <taxon>Araneae</taxon>
        <taxon>Araneomorphae</taxon>
        <taxon>Entelegynae</taxon>
        <taxon>Araneoidea</taxon>
        <taxon>Araneidae</taxon>
        <taxon>Araneus</taxon>
    </lineage>
</organism>
<protein>
    <submittedName>
        <fullName evidence="1">Uncharacterized protein</fullName>
    </submittedName>
</protein>
<evidence type="ECO:0000313" key="1">
    <source>
        <dbReference type="EMBL" id="GBO36255.1"/>
    </source>
</evidence>
<accession>A0A4Y2WFL3</accession>
<dbReference type="Proteomes" id="UP000499080">
    <property type="component" value="Unassembled WGS sequence"/>
</dbReference>